<keyword evidence="11" id="KW-0539">Nucleus</keyword>
<dbReference type="EMBL" id="VEVO01000019">
    <property type="protein sequence ID" value="KAF0026280.1"/>
    <property type="molecule type" value="Genomic_DNA"/>
</dbReference>
<dbReference type="GO" id="GO:0003677">
    <property type="term" value="F:DNA binding"/>
    <property type="evidence" value="ECO:0007669"/>
    <property type="project" value="UniProtKB-KW"/>
</dbReference>
<evidence type="ECO:0000256" key="9">
    <source>
        <dbReference type="ARBA" id="ARBA00023125"/>
    </source>
</evidence>
<evidence type="ECO:0000256" key="12">
    <source>
        <dbReference type="PROSITE-ProRule" id="PRU00042"/>
    </source>
</evidence>
<keyword evidence="9" id="KW-0238">DNA-binding</keyword>
<dbReference type="PROSITE" id="PS50157">
    <property type="entry name" value="ZINC_FINGER_C2H2_2"/>
    <property type="match status" value="2"/>
</dbReference>
<dbReference type="PANTHER" id="PTHR15507">
    <property type="entry name" value="ZINC FINGER PROTEIN RLF"/>
    <property type="match status" value="1"/>
</dbReference>
<dbReference type="InterPro" id="IPR013087">
    <property type="entry name" value="Znf_C2H2_type"/>
</dbReference>
<dbReference type="Proteomes" id="UP000438429">
    <property type="component" value="Unassembled WGS sequence"/>
</dbReference>
<evidence type="ECO:0000256" key="13">
    <source>
        <dbReference type="SAM" id="MobiDB-lite"/>
    </source>
</evidence>
<reference evidence="15 16" key="1">
    <citation type="submission" date="2019-06" db="EMBL/GenBank/DDBJ databases">
        <title>Draft genomes of female and male turbot (Scophthalmus maximus).</title>
        <authorList>
            <person name="Xu H."/>
            <person name="Xu X.-W."/>
            <person name="Shao C."/>
            <person name="Chen S."/>
        </authorList>
    </citation>
    <scope>NUCLEOTIDE SEQUENCE [LARGE SCALE GENOMIC DNA]</scope>
    <source>
        <strain evidence="15">Ysfricsl-2016a</strain>
        <tissue evidence="15">Blood</tissue>
    </source>
</reference>
<keyword evidence="8" id="KW-0805">Transcription regulation</keyword>
<evidence type="ECO:0000256" key="2">
    <source>
        <dbReference type="ARBA" id="ARBA00006991"/>
    </source>
</evidence>
<keyword evidence="5" id="KW-0677">Repeat</keyword>
<evidence type="ECO:0000256" key="5">
    <source>
        <dbReference type="ARBA" id="ARBA00022737"/>
    </source>
</evidence>
<feature type="region of interest" description="Disordered" evidence="13">
    <location>
        <begin position="759"/>
        <end position="815"/>
    </location>
</feature>
<keyword evidence="6 12" id="KW-0863">Zinc-finger</keyword>
<accession>A0A6A4S3R0</accession>
<evidence type="ECO:0000256" key="6">
    <source>
        <dbReference type="ARBA" id="ARBA00022771"/>
    </source>
</evidence>
<dbReference type="GO" id="GO:0008270">
    <property type="term" value="F:zinc ion binding"/>
    <property type="evidence" value="ECO:0007669"/>
    <property type="project" value="UniProtKB-KW"/>
</dbReference>
<gene>
    <name evidence="15" type="ORF">F2P81_021017</name>
</gene>
<keyword evidence="7" id="KW-0862">Zinc</keyword>
<feature type="region of interest" description="Disordered" evidence="13">
    <location>
        <begin position="1079"/>
        <end position="1168"/>
    </location>
</feature>
<evidence type="ECO:0000259" key="14">
    <source>
        <dbReference type="PROSITE" id="PS50157"/>
    </source>
</evidence>
<keyword evidence="3" id="KW-0597">Phosphoprotein</keyword>
<keyword evidence="10" id="KW-0804">Transcription</keyword>
<keyword evidence="4" id="KW-0479">Metal-binding</keyword>
<dbReference type="InterPro" id="IPR057986">
    <property type="entry name" value="TPR_Rlf/292/654"/>
</dbReference>
<comment type="similarity">
    <text evidence="2">Belongs to the krueppel C2H2-type zinc-finger protein family.</text>
</comment>
<dbReference type="PROSITE" id="PS00028">
    <property type="entry name" value="ZINC_FINGER_C2H2_1"/>
    <property type="match status" value="4"/>
</dbReference>
<evidence type="ECO:0000313" key="15">
    <source>
        <dbReference type="EMBL" id="KAF0026280.1"/>
    </source>
</evidence>
<comment type="subcellular location">
    <subcellularLocation>
        <location evidence="1">Nucleus</location>
    </subcellularLocation>
</comment>
<dbReference type="GO" id="GO:0000981">
    <property type="term" value="F:DNA-binding transcription factor activity, RNA polymerase II-specific"/>
    <property type="evidence" value="ECO:0007669"/>
    <property type="project" value="TreeGrafter"/>
</dbReference>
<evidence type="ECO:0000256" key="4">
    <source>
        <dbReference type="ARBA" id="ARBA00022723"/>
    </source>
</evidence>
<dbReference type="GO" id="GO:0005634">
    <property type="term" value="C:nucleus"/>
    <property type="evidence" value="ECO:0007669"/>
    <property type="project" value="UniProtKB-SubCell"/>
</dbReference>
<evidence type="ECO:0000256" key="1">
    <source>
        <dbReference type="ARBA" id="ARBA00004123"/>
    </source>
</evidence>
<proteinExistence type="inferred from homology"/>
<dbReference type="InterPro" id="IPR052251">
    <property type="entry name" value="GH-ZnFinger_Regulators"/>
</dbReference>
<comment type="caution">
    <text evidence="15">The sequence shown here is derived from an EMBL/GenBank/DDBJ whole genome shotgun (WGS) entry which is preliminary data.</text>
</comment>
<organism evidence="15 16">
    <name type="scientific">Scophthalmus maximus</name>
    <name type="common">Turbot</name>
    <name type="synonym">Psetta maxima</name>
    <dbReference type="NCBI Taxonomy" id="52904"/>
    <lineage>
        <taxon>Eukaryota</taxon>
        <taxon>Metazoa</taxon>
        <taxon>Chordata</taxon>
        <taxon>Craniata</taxon>
        <taxon>Vertebrata</taxon>
        <taxon>Euteleostomi</taxon>
        <taxon>Actinopterygii</taxon>
        <taxon>Neopterygii</taxon>
        <taxon>Teleostei</taxon>
        <taxon>Neoteleostei</taxon>
        <taxon>Acanthomorphata</taxon>
        <taxon>Carangaria</taxon>
        <taxon>Pleuronectiformes</taxon>
        <taxon>Pleuronectoidei</taxon>
        <taxon>Scophthalmidae</taxon>
        <taxon>Scophthalmus</taxon>
    </lineage>
</organism>
<feature type="domain" description="C2H2-type" evidence="14">
    <location>
        <begin position="731"/>
        <end position="758"/>
    </location>
</feature>
<evidence type="ECO:0000313" key="16">
    <source>
        <dbReference type="Proteomes" id="UP000438429"/>
    </source>
</evidence>
<feature type="domain" description="C2H2-type" evidence="14">
    <location>
        <begin position="967"/>
        <end position="996"/>
    </location>
</feature>
<evidence type="ECO:0000256" key="8">
    <source>
        <dbReference type="ARBA" id="ARBA00023015"/>
    </source>
</evidence>
<dbReference type="PANTHER" id="PTHR15507:SF16">
    <property type="entry name" value="ZINC FINGER PROTEIN 654"/>
    <property type="match status" value="1"/>
</dbReference>
<feature type="region of interest" description="Disordered" evidence="13">
    <location>
        <begin position="1026"/>
        <end position="1045"/>
    </location>
</feature>
<evidence type="ECO:0000256" key="3">
    <source>
        <dbReference type="ARBA" id="ARBA00022553"/>
    </source>
</evidence>
<dbReference type="Gene3D" id="3.30.160.60">
    <property type="entry name" value="Classic Zinc Finger"/>
    <property type="match status" value="1"/>
</dbReference>
<sequence>MADSESDLETDGLESALDTLCHRHCGGESSPKSKDYCSEFCELVADYTGQWQVPLPQLKVLRTALCSFTKATAAFPDDCQHIHYVLSSLALSFFELMLFFSKEEFVEDPLKDILDSFQCHTQLLRHRNGYFQQVKQIIKAGGPWENQVLQRILKEADLPPKEVEEYLSSELPIFLELRVRYLQACERIKEGIALAKSCLENREAGKHLYFHQAYLTCLHKASLHEHLQKEMKEINGRDAVEIICNTESVEKDELLLSLCKAFLTQHLLNGDMYYIWDLVFIWSRLHLRAHPSRQGFLAECLKLASSATNVRAIFPFIKLVTTEVGGEGIQVCVELCARALQLCDMKADSVTQSLVCKTIAFLLPHDLEICRACALLVFCQERSVEAYRTVCLLYMHPDQEPHPHNSPVRTNVRFHILQMLKERLCFDPEFWNLLTLRTHCLELISDKVMKAAVLNEMKEEENEFSEELSTNRSNDSNESSTQGLSLLQCTEATCANQDHPKEQVKEVQAEKSVSPTDNAPLKKRKWRRRLRKRKNSVSDDEADPGDDPEIKYNLKSTALGNKPIYSLRRNHTDKENSVSAKFPLNRKREYLSRCVKSQILKRKGRKKRWLQGLPRLEPVQPVTEKKVKYKGKKRGRKPLLKLEVSYPDNEMVLTEDESGFEEKMVTEHTELEMPHLENELEQVKSKKTWKDRVLRTQQYAHLSHHCNICRKDYKGLNIMRHALSHLKSRKLRCILCGKRFKQLSFAKKHVLDHFDEMCKQKPPDKDPCTEDKPATNGVGDGVENPNQPLSENRTTILDEETPQRKPGGKAKVSSLRREDRIIRNLRTLIKKTSVLHKKCKNPDANIFKQVEFKDEQVVIENGLVIVKDPSVIERHGEGEGEESPVGENGFGVDITYHLCPSESCDRVFLKVSTTLTKHAIKCHINEEKVLEKTFIWAKHKCSLCFRQLQFLQNYKDHMKLHNNPLQHFCYHLDCNHRFLTQQELKDHVVTHQPFRPQCPFTDCEKLFSSLQGLYDHEWRHYIPAPQKEEQESGAGRQIKQNAEAPWKQRVKVEELWLQSKKAQRDSPTPDCVEASDLEEISKKNERDGEGNVPNSGEDLSKSDDCSEKSQEPTDDSNSTINGYEDRSTSTSHAGTAAATSTRRCQKKPSVKDPLNVRDIEDSSTLAEGVQQRLGEPHITEHKTFRPEDPSYATFVKAPFIRPPPSTYLDESLLSMRKRRTTEEAALRKNVYWCNKKKKELEQETEQPVENVVPEQKVRQRCDKCLSSFSSLEELKKHQALNTCSALFGFDSDDDSKHTRFTG</sequence>
<feature type="compositionally biased region" description="Basic residues" evidence="13">
    <location>
        <begin position="521"/>
        <end position="535"/>
    </location>
</feature>
<evidence type="ECO:0000256" key="11">
    <source>
        <dbReference type="ARBA" id="ARBA00023242"/>
    </source>
</evidence>
<feature type="compositionally biased region" description="Basic and acidic residues" evidence="13">
    <location>
        <begin position="1079"/>
        <end position="1089"/>
    </location>
</feature>
<evidence type="ECO:0000256" key="7">
    <source>
        <dbReference type="ARBA" id="ARBA00022833"/>
    </source>
</evidence>
<feature type="compositionally biased region" description="Basic and acidic residues" evidence="13">
    <location>
        <begin position="500"/>
        <end position="509"/>
    </location>
</feature>
<feature type="region of interest" description="Disordered" evidence="13">
    <location>
        <begin position="462"/>
        <end position="483"/>
    </location>
</feature>
<feature type="compositionally biased region" description="Acidic residues" evidence="13">
    <location>
        <begin position="538"/>
        <end position="547"/>
    </location>
</feature>
<feature type="compositionally biased region" description="Basic and acidic residues" evidence="13">
    <location>
        <begin position="759"/>
        <end position="773"/>
    </location>
</feature>
<feature type="compositionally biased region" description="Polar residues" evidence="13">
    <location>
        <begin position="784"/>
        <end position="795"/>
    </location>
</feature>
<dbReference type="Pfam" id="PF25580">
    <property type="entry name" value="TPR_Rlf"/>
    <property type="match status" value="1"/>
</dbReference>
<feature type="compositionally biased region" description="Polar residues" evidence="13">
    <location>
        <begin position="468"/>
        <end position="483"/>
    </location>
</feature>
<feature type="region of interest" description="Disordered" evidence="13">
    <location>
        <begin position="500"/>
        <end position="549"/>
    </location>
</feature>
<name>A0A6A4S3R0_SCOMX</name>
<evidence type="ECO:0000256" key="10">
    <source>
        <dbReference type="ARBA" id="ARBA00023163"/>
    </source>
</evidence>
<feature type="compositionally biased region" description="Low complexity" evidence="13">
    <location>
        <begin position="1128"/>
        <end position="1141"/>
    </location>
</feature>
<protein>
    <recommendedName>
        <fullName evidence="14">C2H2-type domain-containing protein</fullName>
    </recommendedName>
</protein>
<feature type="compositionally biased region" description="Basic and acidic residues" evidence="13">
    <location>
        <begin position="1098"/>
        <end position="1111"/>
    </location>
</feature>
<dbReference type="SMART" id="SM00355">
    <property type="entry name" value="ZnF_C2H2"/>
    <property type="match status" value="7"/>
</dbReference>